<evidence type="ECO:0000313" key="4">
    <source>
        <dbReference type="EMBL" id="ABM37773.1"/>
    </source>
</evidence>
<dbReference type="PROSITE" id="PS50994">
    <property type="entry name" value="INTEGRASE"/>
    <property type="match status" value="1"/>
</dbReference>
<accession>A1VQ45</accession>
<dbReference type="InterPro" id="IPR009057">
    <property type="entry name" value="Homeodomain-like_sf"/>
</dbReference>
<dbReference type="InterPro" id="IPR054353">
    <property type="entry name" value="IstA-like_C"/>
</dbReference>
<sequence length="514" mass="58163">MVVTSELRAQILRLYLAEHWRVGTIARQLRLHRDTVRRVLAISSVLRALPSAPPRLIDPFVPFIKETLAKFPTLAASRLYAMVQERGYGGGSSHFRHLVAPLRARPAAEAYLRLRTLPAEQAQVDWAHMGHVVVGRAKRPLMAFVMVLSYSRRIFLHFSLNAQMDNFLRGHVLAFEAWGGVPRVILSDNLKSAVLERLGNAIRFNPDYLAFAAHYRFEPRPVAVARGNEKGRVERSIRYIRDNFFAARVYTDVADLNAQAKAWTDGPAFSRPWPEGEQLTVRQAFETESPSLMALPMDAYPVDARVEVKVAKTPYVRFDLNDYSIPHTHVRRTVTVLANAERVRVLDGVTVLAEHVRSYDKGEQVEITAHVDELIERKRGARQHRGVSQLTQAIPAMADFLARAATKGHHLASMTRVLGQMLDHYGAQAMQEAVLEALRRDVPHHNAVRLALERARQERRDSPLVVPQLSERAKRMDVTVKPHRLDAYDELQAHAQQTDQSSDGHSTETDEDTQ</sequence>
<feature type="domain" description="Integrase catalytic" evidence="3">
    <location>
        <begin position="114"/>
        <end position="298"/>
    </location>
</feature>
<dbReference type="HOGENOM" id="CLU_020626_1_1_4"/>
<evidence type="ECO:0000313" key="5">
    <source>
        <dbReference type="Proteomes" id="UP000000644"/>
    </source>
</evidence>
<feature type="region of interest" description="Disordered" evidence="2">
    <location>
        <begin position="476"/>
        <end position="514"/>
    </location>
</feature>
<dbReference type="SUPFAM" id="SSF53098">
    <property type="entry name" value="Ribonuclease H-like"/>
    <property type="match status" value="1"/>
</dbReference>
<dbReference type="EMBL" id="CP000529">
    <property type="protein sequence ID" value="ABM37773.1"/>
    <property type="molecule type" value="Genomic_DNA"/>
</dbReference>
<feature type="compositionally biased region" description="Polar residues" evidence="2">
    <location>
        <begin position="494"/>
        <end position="504"/>
    </location>
</feature>
<dbReference type="AlphaFoldDB" id="A1VQ45"/>
<comment type="similarity">
    <text evidence="1">Belongs to the transposase IS21/IS408/IS1162 family.</text>
</comment>
<dbReference type="eggNOG" id="COG4584">
    <property type="taxonomic scope" value="Bacteria"/>
</dbReference>
<dbReference type="NCBIfam" id="NF033546">
    <property type="entry name" value="transpos_IS21"/>
    <property type="match status" value="1"/>
</dbReference>
<reference evidence="5" key="1">
    <citation type="journal article" date="2009" name="Environ. Microbiol.">
        <title>The genome of Polaromonas naphthalenivorans strain CJ2, isolated from coal tar-contaminated sediment, reveals physiological and metabolic versatility and evolution through extensive horizontal gene transfer.</title>
        <authorList>
            <person name="Yagi J.M."/>
            <person name="Sims D."/>
            <person name="Brettin T."/>
            <person name="Bruce D."/>
            <person name="Madsen E.L."/>
        </authorList>
    </citation>
    <scope>NUCLEOTIDE SEQUENCE [LARGE SCALE GENOMIC DNA]</scope>
    <source>
        <strain evidence="5">CJ2</strain>
    </source>
</reference>
<dbReference type="PANTHER" id="PTHR35004">
    <property type="entry name" value="TRANSPOSASE RV3428C-RELATED"/>
    <property type="match status" value="1"/>
</dbReference>
<protein>
    <submittedName>
        <fullName evidence="4">Integrase, catalytic region</fullName>
    </submittedName>
</protein>
<dbReference type="STRING" id="365044.Pnap_2468"/>
<dbReference type="GO" id="GO:0003676">
    <property type="term" value="F:nucleic acid binding"/>
    <property type="evidence" value="ECO:0007669"/>
    <property type="project" value="InterPro"/>
</dbReference>
<evidence type="ECO:0000256" key="1">
    <source>
        <dbReference type="ARBA" id="ARBA00009277"/>
    </source>
</evidence>
<dbReference type="InterPro" id="IPR036397">
    <property type="entry name" value="RNaseH_sf"/>
</dbReference>
<dbReference type="PANTHER" id="PTHR35004:SF7">
    <property type="entry name" value="INTEGRASE PROTEIN"/>
    <property type="match status" value="1"/>
</dbReference>
<name>A1VQ45_POLNA</name>
<dbReference type="InterPro" id="IPR012337">
    <property type="entry name" value="RNaseH-like_sf"/>
</dbReference>
<proteinExistence type="inferred from homology"/>
<dbReference type="Proteomes" id="UP000000644">
    <property type="component" value="Chromosome"/>
</dbReference>
<dbReference type="Pfam" id="PF22483">
    <property type="entry name" value="Mu-transpos_C_2"/>
    <property type="match status" value="1"/>
</dbReference>
<organism evidence="4 5">
    <name type="scientific">Polaromonas naphthalenivorans (strain CJ2)</name>
    <dbReference type="NCBI Taxonomy" id="365044"/>
    <lineage>
        <taxon>Bacteria</taxon>
        <taxon>Pseudomonadati</taxon>
        <taxon>Pseudomonadota</taxon>
        <taxon>Betaproteobacteria</taxon>
        <taxon>Burkholderiales</taxon>
        <taxon>Comamonadaceae</taxon>
        <taxon>Polaromonas</taxon>
    </lineage>
</organism>
<evidence type="ECO:0000259" key="3">
    <source>
        <dbReference type="PROSITE" id="PS50994"/>
    </source>
</evidence>
<gene>
    <name evidence="4" type="ordered locus">Pnap_2468</name>
</gene>
<evidence type="ECO:0000256" key="2">
    <source>
        <dbReference type="SAM" id="MobiDB-lite"/>
    </source>
</evidence>
<dbReference type="SUPFAM" id="SSF46689">
    <property type="entry name" value="Homeodomain-like"/>
    <property type="match status" value="1"/>
</dbReference>
<dbReference type="GO" id="GO:0015074">
    <property type="term" value="P:DNA integration"/>
    <property type="evidence" value="ECO:0007669"/>
    <property type="project" value="InterPro"/>
</dbReference>
<keyword evidence="5" id="KW-1185">Reference proteome</keyword>
<dbReference type="InterPro" id="IPR001584">
    <property type="entry name" value="Integrase_cat-core"/>
</dbReference>
<dbReference type="KEGG" id="pna:Pnap_2468"/>
<dbReference type="Gene3D" id="3.30.420.10">
    <property type="entry name" value="Ribonuclease H-like superfamily/Ribonuclease H"/>
    <property type="match status" value="1"/>
</dbReference>
<dbReference type="RefSeq" id="WP_011801851.1">
    <property type="nucleotide sequence ID" value="NC_008781.1"/>
</dbReference>
<feature type="compositionally biased region" description="Basic and acidic residues" evidence="2">
    <location>
        <begin position="476"/>
        <end position="487"/>
    </location>
</feature>